<sequence length="95" mass="10657">MASGTYQMNTESAKALSIQMNKAMDTYELGIQMMNKALTTLASEWTGKFAESFINNMTPFLKKAQSDCVQARAWKQQLDKQVAEQEELSNRAVAN</sequence>
<comment type="caution">
    <text evidence="1">The sequence shown here is derived from an EMBL/GenBank/DDBJ whole genome shotgun (WGS) entry which is preliminary data.</text>
</comment>
<evidence type="ECO:0000313" key="2">
    <source>
        <dbReference type="Proteomes" id="UP000287547"/>
    </source>
</evidence>
<evidence type="ECO:0000313" key="1">
    <source>
        <dbReference type="EMBL" id="RSM81979.1"/>
    </source>
</evidence>
<dbReference type="EMBL" id="QHKI01000024">
    <property type="protein sequence ID" value="RSM81979.1"/>
    <property type="molecule type" value="Genomic_DNA"/>
</dbReference>
<reference evidence="1 2" key="1">
    <citation type="submission" date="2018-05" db="EMBL/GenBank/DDBJ databases">
        <title>Evolution of GPA BGCs.</title>
        <authorList>
            <person name="Waglechner N."/>
            <person name="Wright G.D."/>
        </authorList>
    </citation>
    <scope>NUCLEOTIDE SEQUENCE [LARGE SCALE GENOMIC DNA]</scope>
    <source>
        <strain evidence="1 2">A82846</strain>
    </source>
</reference>
<organism evidence="1 2">
    <name type="scientific">Kibdelosporangium aridum</name>
    <dbReference type="NCBI Taxonomy" id="2030"/>
    <lineage>
        <taxon>Bacteria</taxon>
        <taxon>Bacillati</taxon>
        <taxon>Actinomycetota</taxon>
        <taxon>Actinomycetes</taxon>
        <taxon>Pseudonocardiales</taxon>
        <taxon>Pseudonocardiaceae</taxon>
        <taxon>Kibdelosporangium</taxon>
    </lineage>
</organism>
<proteinExistence type="predicted"/>
<dbReference type="AlphaFoldDB" id="A0A428Z576"/>
<dbReference type="RefSeq" id="WP_037272573.1">
    <property type="nucleotide sequence ID" value="NZ_QHKI01000024.1"/>
</dbReference>
<gene>
    <name evidence="1" type="ORF">DMH04_26930</name>
</gene>
<protein>
    <submittedName>
        <fullName evidence="1">Uncharacterized protein</fullName>
    </submittedName>
</protein>
<accession>A0A428Z576</accession>
<name>A0A428Z576_KIBAR</name>
<dbReference type="Proteomes" id="UP000287547">
    <property type="component" value="Unassembled WGS sequence"/>
</dbReference>